<dbReference type="PANTHER" id="PTHR12993:SF30">
    <property type="entry name" value="N-ACETYL-ALPHA-D-GLUCOSAMINYL L-MALATE DEACETYLASE 1"/>
    <property type="match status" value="1"/>
</dbReference>
<dbReference type="Gene3D" id="3.40.50.10320">
    <property type="entry name" value="LmbE-like"/>
    <property type="match status" value="1"/>
</dbReference>
<dbReference type="GO" id="GO:0016811">
    <property type="term" value="F:hydrolase activity, acting on carbon-nitrogen (but not peptide) bonds, in linear amides"/>
    <property type="evidence" value="ECO:0007669"/>
    <property type="project" value="TreeGrafter"/>
</dbReference>
<dbReference type="SUPFAM" id="SSF102588">
    <property type="entry name" value="LmbE-like"/>
    <property type="match status" value="1"/>
</dbReference>
<comment type="caution">
    <text evidence="1">The sequence shown here is derived from an EMBL/GenBank/DDBJ whole genome shotgun (WGS) entry which is preliminary data.</text>
</comment>
<organism evidence="1 2">
    <name type="scientific">Cohnella nanjingensis</name>
    <dbReference type="NCBI Taxonomy" id="1387779"/>
    <lineage>
        <taxon>Bacteria</taxon>
        <taxon>Bacillati</taxon>
        <taxon>Bacillota</taxon>
        <taxon>Bacilli</taxon>
        <taxon>Bacillales</taxon>
        <taxon>Paenibacillaceae</taxon>
        <taxon>Cohnella</taxon>
    </lineage>
</organism>
<keyword evidence="2" id="KW-1185">Reference proteome</keyword>
<accession>A0A7X0VGA6</accession>
<sequence>MSDNQKQHILAISAHAGDQDLTAGATLAKYVMEGHKVTMLHLTPGEKGHPRLSPTEYAKQKIDEAHQFAHIIGADVRFFDYKDGELPLNEEVKFQVADVIRELKPDILITHWSKSMHKDHENTHFIVKDARFYAAIPGFERELPYHGVKRVYFSENWEDMYDYNPEVFLDIPEEAYEKWVKGLNCYAFARGETYGFPYIDYYKALTVVRGAVNGFKRAQAYAVGPGGVHQRLQTFM</sequence>
<dbReference type="Proteomes" id="UP000547209">
    <property type="component" value="Unassembled WGS sequence"/>
</dbReference>
<dbReference type="AlphaFoldDB" id="A0A7X0VGA6"/>
<gene>
    <name evidence="1" type="ORF">H7C19_15725</name>
</gene>
<dbReference type="Pfam" id="PF02585">
    <property type="entry name" value="PIG-L"/>
    <property type="match status" value="1"/>
</dbReference>
<name>A0A7X0VGA6_9BACL</name>
<reference evidence="1 2" key="1">
    <citation type="submission" date="2020-08" db="EMBL/GenBank/DDBJ databases">
        <title>Cohnella phylogeny.</title>
        <authorList>
            <person name="Dunlap C."/>
        </authorList>
    </citation>
    <scope>NUCLEOTIDE SEQUENCE [LARGE SCALE GENOMIC DNA]</scope>
    <source>
        <strain evidence="1 2">DSM 28246</strain>
    </source>
</reference>
<evidence type="ECO:0000313" key="2">
    <source>
        <dbReference type="Proteomes" id="UP000547209"/>
    </source>
</evidence>
<dbReference type="InterPro" id="IPR024078">
    <property type="entry name" value="LmbE-like_dom_sf"/>
</dbReference>
<protein>
    <submittedName>
        <fullName evidence="1">PIG-L family deacetylase</fullName>
    </submittedName>
</protein>
<dbReference type="RefSeq" id="WP_185143608.1">
    <property type="nucleotide sequence ID" value="NZ_JACJVP010000025.1"/>
</dbReference>
<dbReference type="PANTHER" id="PTHR12993">
    <property type="entry name" value="N-ACETYLGLUCOSAMINYL-PHOSPHATIDYLINOSITOL DE-N-ACETYLASE-RELATED"/>
    <property type="match status" value="1"/>
</dbReference>
<dbReference type="EMBL" id="JACJVP010000025">
    <property type="protein sequence ID" value="MBB6672128.1"/>
    <property type="molecule type" value="Genomic_DNA"/>
</dbReference>
<evidence type="ECO:0000313" key="1">
    <source>
        <dbReference type="EMBL" id="MBB6672128.1"/>
    </source>
</evidence>
<dbReference type="InterPro" id="IPR003737">
    <property type="entry name" value="GlcNAc_PI_deacetylase-related"/>
</dbReference>
<proteinExistence type="predicted"/>